<organism evidence="1 2">
    <name type="scientific">Pseudomonas poae</name>
    <dbReference type="NCBI Taxonomy" id="200451"/>
    <lineage>
        <taxon>Bacteria</taxon>
        <taxon>Pseudomonadati</taxon>
        <taxon>Pseudomonadota</taxon>
        <taxon>Gammaproteobacteria</taxon>
        <taxon>Pseudomonadales</taxon>
        <taxon>Pseudomonadaceae</taxon>
        <taxon>Pseudomonas</taxon>
    </lineage>
</organism>
<keyword evidence="2" id="KW-1185">Reference proteome</keyword>
<protein>
    <submittedName>
        <fullName evidence="1">Uncharacterized protein</fullName>
    </submittedName>
</protein>
<proteinExistence type="predicted"/>
<dbReference type="EMBL" id="LT629706">
    <property type="protein sequence ID" value="SDO92727.1"/>
    <property type="molecule type" value="Genomic_DNA"/>
</dbReference>
<sequence length="250" mass="27418">MLNYLMKNKAPIDSRLFHSSVNPNALLPGDMVLYTPNEEVFKGDIADSTKGNFFHVGLILKSLGSSVYETLHTGGGGAYIRNENFSIGIVSDGVFIVRVKTKISASVIYAQAQTLAGTPYDSASLFGVGLAAWDRRCLQNKSLIFRLFGQKLSKKIISFVNRKGSLKICSGLTLDVLSKSIVGGQKLFKESPVALSQMSPNCIYFEAVLDVDDFEIFCLSPMSSIQLDRRKKYFIRAGLCLLNKVSPKAP</sequence>
<reference evidence="1 2" key="1">
    <citation type="submission" date="2016-10" db="EMBL/GenBank/DDBJ databases">
        <authorList>
            <person name="Varghese N."/>
            <person name="Submissions S."/>
        </authorList>
    </citation>
    <scope>NUCLEOTIDE SEQUENCE [LARGE SCALE GENOMIC DNA]</scope>
    <source>
        <strain evidence="1 2">BS2776</strain>
    </source>
</reference>
<evidence type="ECO:0000313" key="1">
    <source>
        <dbReference type="EMBL" id="SDO92727.1"/>
    </source>
</evidence>
<accession>A0ABY0S8S3</accession>
<dbReference type="GeneID" id="66764513"/>
<gene>
    <name evidence="1" type="ORF">SAMN04490208_5447</name>
</gene>
<dbReference type="Proteomes" id="UP000181903">
    <property type="component" value="Chromosome I"/>
</dbReference>
<evidence type="ECO:0000313" key="2">
    <source>
        <dbReference type="Proteomes" id="UP000181903"/>
    </source>
</evidence>
<dbReference type="InterPro" id="IPR038765">
    <property type="entry name" value="Papain-like_cys_pep_sf"/>
</dbReference>
<dbReference type="SUPFAM" id="SSF54001">
    <property type="entry name" value="Cysteine proteinases"/>
    <property type="match status" value="1"/>
</dbReference>
<name>A0ABY0S8S3_9PSED</name>
<dbReference type="RefSeq" id="WP_156786188.1">
    <property type="nucleotide sequence ID" value="NZ_LT629706.1"/>
</dbReference>